<evidence type="ECO:0000313" key="1">
    <source>
        <dbReference type="EMBL" id="WWA47508.1"/>
    </source>
</evidence>
<gene>
    <name evidence="1" type="ORF">V5F89_00965</name>
</gene>
<dbReference type="RefSeq" id="WP_338446398.1">
    <property type="nucleotide sequence ID" value="NZ_CP144918.1"/>
</dbReference>
<name>A0ABZ2D815_9SPHN</name>
<evidence type="ECO:0000313" key="2">
    <source>
        <dbReference type="Proteomes" id="UP001335183"/>
    </source>
</evidence>
<dbReference type="EMBL" id="CP144918">
    <property type="protein sequence ID" value="WWA47508.1"/>
    <property type="molecule type" value="Genomic_DNA"/>
</dbReference>
<reference evidence="1 2" key="1">
    <citation type="submission" date="2024-02" db="EMBL/GenBank/DDBJ databases">
        <title>The whole genome sequence of five bacterial samples isolated from Abu Dhabi Sabkha-shore region.</title>
        <authorList>
            <person name="Sudalaimuthuasari N."/>
            <person name="Sarfraz B."/>
            <person name="Tuyisabe J.D."/>
            <person name="Mugisha Ntwali L.D.M."/>
            <person name="Ali A.I.A.A."/>
            <person name="Almansoori S.Z.A."/>
            <person name="Alajami H.S.A."/>
            <person name="Almeqbaali A.A.S."/>
            <person name="Kundu B."/>
            <person name="Saeed E.E."/>
            <person name="Sukumarinath V."/>
            <person name="Mishra A.K."/>
            <person name="Hazzouri K.M."/>
            <person name="Almaskari R."/>
            <person name="Sharma A.K."/>
            <person name="Amiri K.M.A."/>
        </authorList>
    </citation>
    <scope>NUCLEOTIDE SEQUENCE [LARGE SCALE GENOMIC DNA]</scope>
    <source>
        <strain evidence="2">kcgeb_sd</strain>
    </source>
</reference>
<proteinExistence type="predicted"/>
<protein>
    <submittedName>
        <fullName evidence="1">Uncharacterized protein</fullName>
    </submittedName>
</protein>
<accession>A0ABZ2D815</accession>
<sequence length="282" mass="30334">MPHDLLRASGKEVRGVSLDCEYDTAPAAGILESKFAPWCSAVIANWMAGAYDHFETIVFSRADDTVQRLYYYVCELQRRGTLAGPEAIMFDVSLIPRASSEARQYREVRALAKRLNVTDSRLREAIVSTNAARKASPPPAGKVCLLVGTPPSDDRLHAAIARAGCTPVGDTLQELWADLGPAVDESASDPALALARQIRERAGPRSFGDAGAAVAADIASLAPVCGVLWLSNDDESTGWQIPALREPFEAAGIPLLEMTCRDPHLADGAEDEIEKFVGENSE</sequence>
<dbReference type="Gene3D" id="3.40.50.11900">
    <property type="match status" value="1"/>
</dbReference>
<organism evidence="1 2">
    <name type="scientific">Pelagerythrobacter marensis</name>
    <dbReference type="NCBI Taxonomy" id="543877"/>
    <lineage>
        <taxon>Bacteria</taxon>
        <taxon>Pseudomonadati</taxon>
        <taxon>Pseudomonadota</taxon>
        <taxon>Alphaproteobacteria</taxon>
        <taxon>Sphingomonadales</taxon>
        <taxon>Erythrobacteraceae</taxon>
        <taxon>Pelagerythrobacter</taxon>
    </lineage>
</organism>
<keyword evidence="2" id="KW-1185">Reference proteome</keyword>
<dbReference type="Proteomes" id="UP001335183">
    <property type="component" value="Chromosome"/>
</dbReference>